<gene>
    <name evidence="8" type="primary">cseB</name>
    <name evidence="8" type="ORF">LOKVESSMR4R_00838</name>
</gene>
<dbReference type="PANTHER" id="PTHR48111">
    <property type="entry name" value="REGULATOR OF RPOS"/>
    <property type="match status" value="1"/>
</dbReference>
<evidence type="ECO:0000313" key="8">
    <source>
        <dbReference type="EMBL" id="ARU00171.1"/>
    </source>
</evidence>
<dbReference type="InterPro" id="IPR001789">
    <property type="entry name" value="Sig_transdc_resp-reg_receiver"/>
</dbReference>
<dbReference type="GO" id="GO:0006355">
    <property type="term" value="P:regulation of DNA-templated transcription"/>
    <property type="evidence" value="ECO:0007669"/>
    <property type="project" value="InterPro"/>
</dbReference>
<dbReference type="Gene3D" id="3.40.50.2300">
    <property type="match status" value="1"/>
</dbReference>
<dbReference type="InterPro" id="IPR036388">
    <property type="entry name" value="WH-like_DNA-bd_sf"/>
</dbReference>
<dbReference type="PANTHER" id="PTHR48111:SF1">
    <property type="entry name" value="TWO-COMPONENT RESPONSE REGULATOR ORR33"/>
    <property type="match status" value="1"/>
</dbReference>
<organism evidence="8 9">
    <name type="scientific">Yoonia vestfoldensis</name>
    <dbReference type="NCBI Taxonomy" id="245188"/>
    <lineage>
        <taxon>Bacteria</taxon>
        <taxon>Pseudomonadati</taxon>
        <taxon>Pseudomonadota</taxon>
        <taxon>Alphaproteobacteria</taxon>
        <taxon>Rhodobacterales</taxon>
        <taxon>Paracoccaceae</taxon>
        <taxon>Yoonia</taxon>
    </lineage>
</organism>
<feature type="domain" description="Response regulatory" evidence="7">
    <location>
        <begin position="3"/>
        <end position="115"/>
    </location>
</feature>
<evidence type="ECO:0000256" key="5">
    <source>
        <dbReference type="ARBA" id="ARBA00023163"/>
    </source>
</evidence>
<dbReference type="Gene3D" id="1.10.10.10">
    <property type="entry name" value="Winged helix-like DNA-binding domain superfamily/Winged helix DNA-binding domain"/>
    <property type="match status" value="1"/>
</dbReference>
<evidence type="ECO:0000313" key="9">
    <source>
        <dbReference type="Proteomes" id="UP000195273"/>
    </source>
</evidence>
<keyword evidence="1 6" id="KW-0597">Phosphoprotein</keyword>
<evidence type="ECO:0000256" key="6">
    <source>
        <dbReference type="PROSITE-ProRule" id="PRU00169"/>
    </source>
</evidence>
<keyword evidence="4" id="KW-0238">DNA-binding</keyword>
<dbReference type="SMART" id="SM00448">
    <property type="entry name" value="REC"/>
    <property type="match status" value="1"/>
</dbReference>
<dbReference type="InterPro" id="IPR001867">
    <property type="entry name" value="OmpR/PhoB-type_DNA-bd"/>
</dbReference>
<dbReference type="Pfam" id="PF00072">
    <property type="entry name" value="Response_reg"/>
    <property type="match status" value="1"/>
</dbReference>
<dbReference type="GO" id="GO:0032993">
    <property type="term" value="C:protein-DNA complex"/>
    <property type="evidence" value="ECO:0007669"/>
    <property type="project" value="TreeGrafter"/>
</dbReference>
<dbReference type="EMBL" id="CP021431">
    <property type="protein sequence ID" value="ARU00171.1"/>
    <property type="molecule type" value="Genomic_DNA"/>
</dbReference>
<dbReference type="InterPro" id="IPR039420">
    <property type="entry name" value="WalR-like"/>
</dbReference>
<evidence type="ECO:0000259" key="7">
    <source>
        <dbReference type="PROSITE" id="PS50110"/>
    </source>
</evidence>
<evidence type="ECO:0000256" key="3">
    <source>
        <dbReference type="ARBA" id="ARBA00023015"/>
    </source>
</evidence>
<keyword evidence="5" id="KW-0804">Transcription</keyword>
<name>A0A1Y0E9Y8_9RHOB</name>
<dbReference type="SUPFAM" id="SSF46894">
    <property type="entry name" value="C-terminal effector domain of the bipartite response regulators"/>
    <property type="match status" value="1"/>
</dbReference>
<dbReference type="Proteomes" id="UP000195273">
    <property type="component" value="Chromosome"/>
</dbReference>
<dbReference type="InterPro" id="IPR011006">
    <property type="entry name" value="CheY-like_superfamily"/>
</dbReference>
<reference evidence="8 9" key="1">
    <citation type="submission" date="2017-05" db="EMBL/GenBank/DDBJ databases">
        <title>Genome Sequence of Loktanella vestfoldensis Strain SMR4r Isolated from a Culture of the Diatom Skeletonema marinoi.</title>
        <authorList>
            <person name="Topel M."/>
            <person name="Pinder M.I.M."/>
            <person name="Johansson O.N."/>
            <person name="Kourtchenko O."/>
            <person name="Godhe A."/>
            <person name="Clarke A.K."/>
        </authorList>
    </citation>
    <scope>NUCLEOTIDE SEQUENCE [LARGE SCALE GENOMIC DNA]</scope>
    <source>
        <strain evidence="8 9">SMR4r</strain>
    </source>
</reference>
<feature type="modified residue" description="4-aspartylphosphate" evidence="6">
    <location>
        <position position="50"/>
    </location>
</feature>
<sequence>MTTIALVEDNDDLREFTALFLEQHGYTVLQCEDAESFFETNVPVSIFIIDLNLPEMDGYSLVQSIRASDPEAAIIILSARDWDDDIVRGYELGADIYLTKPTNPAILLSTVRRVAQRHSGLNAQQVGLCVDRSTQVMQFDQASCSISASELAILHRLSIAGARGLERFEMAEVLDLDLDHGSRKAIDVRIVRLRKKLAALGCAKSTLETMRGYGYRLNLPMKFTN</sequence>
<dbReference type="PROSITE" id="PS50110">
    <property type="entry name" value="RESPONSE_REGULATORY"/>
    <property type="match status" value="1"/>
</dbReference>
<dbReference type="SMART" id="SM00862">
    <property type="entry name" value="Trans_reg_C"/>
    <property type="match status" value="1"/>
</dbReference>
<evidence type="ECO:0000256" key="4">
    <source>
        <dbReference type="ARBA" id="ARBA00023125"/>
    </source>
</evidence>
<dbReference type="RefSeq" id="WP_087206435.1">
    <property type="nucleotide sequence ID" value="NZ_CP021431.1"/>
</dbReference>
<dbReference type="SUPFAM" id="SSF52172">
    <property type="entry name" value="CheY-like"/>
    <property type="match status" value="1"/>
</dbReference>
<dbReference type="Pfam" id="PF00486">
    <property type="entry name" value="Trans_reg_C"/>
    <property type="match status" value="1"/>
</dbReference>
<dbReference type="KEGG" id="lvs:LOKVESSMR4R_00838"/>
<protein>
    <submittedName>
        <fullName evidence="8">Transcriptional regulatory protein CseB</fullName>
    </submittedName>
</protein>
<dbReference type="OrthoDB" id="9784252at2"/>
<keyword evidence="9" id="KW-1185">Reference proteome</keyword>
<dbReference type="GO" id="GO:0005829">
    <property type="term" value="C:cytosol"/>
    <property type="evidence" value="ECO:0007669"/>
    <property type="project" value="TreeGrafter"/>
</dbReference>
<dbReference type="CDD" id="cd17574">
    <property type="entry name" value="REC_OmpR"/>
    <property type="match status" value="1"/>
</dbReference>
<dbReference type="AlphaFoldDB" id="A0A1Y0E9Y8"/>
<keyword evidence="3" id="KW-0805">Transcription regulation</keyword>
<accession>A0A1Y0E9Y8</accession>
<dbReference type="InterPro" id="IPR016032">
    <property type="entry name" value="Sig_transdc_resp-reg_C-effctor"/>
</dbReference>
<proteinExistence type="predicted"/>
<evidence type="ECO:0000256" key="1">
    <source>
        <dbReference type="ARBA" id="ARBA00022553"/>
    </source>
</evidence>
<dbReference type="GO" id="GO:0000976">
    <property type="term" value="F:transcription cis-regulatory region binding"/>
    <property type="evidence" value="ECO:0007669"/>
    <property type="project" value="TreeGrafter"/>
</dbReference>
<dbReference type="GO" id="GO:0000156">
    <property type="term" value="F:phosphorelay response regulator activity"/>
    <property type="evidence" value="ECO:0007669"/>
    <property type="project" value="TreeGrafter"/>
</dbReference>
<evidence type="ECO:0000256" key="2">
    <source>
        <dbReference type="ARBA" id="ARBA00023012"/>
    </source>
</evidence>
<keyword evidence="2" id="KW-0902">Two-component regulatory system</keyword>